<feature type="region of interest" description="Disordered" evidence="11">
    <location>
        <begin position="145"/>
        <end position="219"/>
    </location>
</feature>
<dbReference type="InterPro" id="IPR014001">
    <property type="entry name" value="Helicase_ATP-bd"/>
</dbReference>
<proteinExistence type="inferred from homology"/>
<evidence type="ECO:0000256" key="3">
    <source>
        <dbReference type="ARBA" id="ARBA00022801"/>
    </source>
</evidence>
<dbReference type="PANTHER" id="PTHR47835:SF3">
    <property type="entry name" value="HELICASE FOR MEIOSIS 1"/>
    <property type="match status" value="1"/>
</dbReference>
<comment type="similarity">
    <text evidence="1">Belongs to the helicase family. SKI2 subfamily.</text>
</comment>
<dbReference type="SUPFAM" id="SSF46785">
    <property type="entry name" value="Winged helix' DNA-binding domain"/>
    <property type="match status" value="1"/>
</dbReference>
<dbReference type="EMBL" id="CAOQHR010000002">
    <property type="protein sequence ID" value="CAI6326018.1"/>
    <property type="molecule type" value="Genomic_DNA"/>
</dbReference>
<feature type="domain" description="Helicase C-terminal" evidence="13">
    <location>
        <begin position="479"/>
        <end position="668"/>
    </location>
</feature>
<evidence type="ECO:0000256" key="2">
    <source>
        <dbReference type="ARBA" id="ARBA00022741"/>
    </source>
</evidence>
<evidence type="ECO:0000313" key="14">
    <source>
        <dbReference type="EMBL" id="CAI6326018.1"/>
    </source>
</evidence>
<dbReference type="Pfam" id="PF02889">
    <property type="entry name" value="Sec63"/>
    <property type="match status" value="1"/>
</dbReference>
<dbReference type="GO" id="GO:0043138">
    <property type="term" value="F:3'-5' DNA helicase activity"/>
    <property type="evidence" value="ECO:0007669"/>
    <property type="project" value="UniProtKB-EC"/>
</dbReference>
<dbReference type="GO" id="GO:0005524">
    <property type="term" value="F:ATP binding"/>
    <property type="evidence" value="ECO:0007669"/>
    <property type="project" value="UniProtKB-KW"/>
</dbReference>
<evidence type="ECO:0000256" key="7">
    <source>
        <dbReference type="ARBA" id="ARBA00023254"/>
    </source>
</evidence>
<dbReference type="FunFam" id="1.10.10.10:FF:000012">
    <property type="entry name" value="U5 small nuclear ribonucleoprotein helicase"/>
    <property type="match status" value="1"/>
</dbReference>
<evidence type="ECO:0000256" key="6">
    <source>
        <dbReference type="ARBA" id="ARBA00023235"/>
    </source>
</evidence>
<dbReference type="SMART" id="SM00973">
    <property type="entry name" value="Sec63"/>
    <property type="match status" value="1"/>
</dbReference>
<dbReference type="InterPro" id="IPR001650">
    <property type="entry name" value="Helicase_C-like"/>
</dbReference>
<keyword evidence="15" id="KW-1185">Reference proteome</keyword>
<keyword evidence="7" id="KW-0469">Meiosis</keyword>
<accession>A0A9W4UAN8</accession>
<dbReference type="SMART" id="SM00490">
    <property type="entry name" value="HELICc"/>
    <property type="match status" value="1"/>
</dbReference>
<feature type="compositionally biased region" description="Polar residues" evidence="11">
    <location>
        <begin position="145"/>
        <end position="158"/>
    </location>
</feature>
<dbReference type="SUPFAM" id="SSF158702">
    <property type="entry name" value="Sec63 N-terminal domain-like"/>
    <property type="match status" value="1"/>
</dbReference>
<dbReference type="InterPro" id="IPR052247">
    <property type="entry name" value="Meiotic_Crossover_Helicase"/>
</dbReference>
<dbReference type="Gene3D" id="1.10.10.10">
    <property type="entry name" value="Winged helix-like DNA-binding domain superfamily/Winged helix DNA-binding domain"/>
    <property type="match status" value="1"/>
</dbReference>
<evidence type="ECO:0000256" key="1">
    <source>
        <dbReference type="ARBA" id="ARBA00010140"/>
    </source>
</evidence>
<dbReference type="InterPro" id="IPR036390">
    <property type="entry name" value="WH_DNA-bd_sf"/>
</dbReference>
<comment type="caution">
    <text evidence="14">The sequence shown here is derived from an EMBL/GenBank/DDBJ whole genome shotgun (WGS) entry which is preliminary data.</text>
</comment>
<dbReference type="GO" id="GO:0051321">
    <property type="term" value="P:meiotic cell cycle"/>
    <property type="evidence" value="ECO:0007669"/>
    <property type="project" value="UniProtKB-KW"/>
</dbReference>
<dbReference type="Gene3D" id="1.10.3380.10">
    <property type="entry name" value="Sec63 N-terminal domain-like domain"/>
    <property type="match status" value="1"/>
</dbReference>
<dbReference type="PROSITE" id="PS51192">
    <property type="entry name" value="HELICASE_ATP_BIND_1"/>
    <property type="match status" value="1"/>
</dbReference>
<dbReference type="Pfam" id="PF00271">
    <property type="entry name" value="Helicase_C"/>
    <property type="match status" value="1"/>
</dbReference>
<dbReference type="PANTHER" id="PTHR47835">
    <property type="entry name" value="HFM1, ATP DEPENDENT DNA HELICASE HOMOLOG"/>
    <property type="match status" value="1"/>
</dbReference>
<dbReference type="InterPro" id="IPR036388">
    <property type="entry name" value="WH-like_DNA-bd_sf"/>
</dbReference>
<comment type="catalytic activity">
    <reaction evidence="8">
        <text>Couples ATP hydrolysis with the unwinding of duplex DNA by translocating in the 3'-5' direction.</text>
        <dbReference type="EC" id="5.6.2.4"/>
    </reaction>
</comment>
<feature type="domain" description="Helicase ATP-binding" evidence="12">
    <location>
        <begin position="264"/>
        <end position="438"/>
    </location>
</feature>
<dbReference type="InterPro" id="IPR011545">
    <property type="entry name" value="DEAD/DEAH_box_helicase_dom"/>
</dbReference>
<evidence type="ECO:0000313" key="15">
    <source>
        <dbReference type="Proteomes" id="UP001152607"/>
    </source>
</evidence>
<evidence type="ECO:0000256" key="9">
    <source>
        <dbReference type="ARBA" id="ARBA00034808"/>
    </source>
</evidence>
<dbReference type="Gene3D" id="3.40.50.300">
    <property type="entry name" value="P-loop containing nucleotide triphosphate hydrolases"/>
    <property type="match status" value="2"/>
</dbReference>
<feature type="region of interest" description="Disordered" evidence="11">
    <location>
        <begin position="1065"/>
        <end position="1115"/>
    </location>
</feature>
<dbReference type="PROSITE" id="PS51194">
    <property type="entry name" value="HELICASE_CTER"/>
    <property type="match status" value="1"/>
</dbReference>
<keyword evidence="3" id="KW-0378">Hydrolase</keyword>
<dbReference type="Proteomes" id="UP001152607">
    <property type="component" value="Unassembled WGS sequence"/>
</dbReference>
<feature type="compositionally biased region" description="Basic and acidic residues" evidence="11">
    <location>
        <begin position="1490"/>
        <end position="1529"/>
    </location>
</feature>
<dbReference type="InterPro" id="IPR004179">
    <property type="entry name" value="Sec63-dom"/>
</dbReference>
<protein>
    <recommendedName>
        <fullName evidence="9">DNA 3'-5' helicase</fullName>
        <ecNumber evidence="9">5.6.2.4</ecNumber>
    </recommendedName>
</protein>
<keyword evidence="6" id="KW-0413">Isomerase</keyword>
<dbReference type="SUPFAM" id="SSF52540">
    <property type="entry name" value="P-loop containing nucleoside triphosphate hydrolases"/>
    <property type="match status" value="1"/>
</dbReference>
<reference evidence="14" key="1">
    <citation type="submission" date="2023-01" db="EMBL/GenBank/DDBJ databases">
        <authorList>
            <person name="Van Ghelder C."/>
            <person name="Rancurel C."/>
        </authorList>
    </citation>
    <scope>NUCLEOTIDE SEQUENCE</scope>
    <source>
        <strain evidence="14">CNCM I-4278</strain>
    </source>
</reference>
<feature type="compositionally biased region" description="Basic and acidic residues" evidence="11">
    <location>
        <begin position="80"/>
        <end position="91"/>
    </location>
</feature>
<evidence type="ECO:0000259" key="13">
    <source>
        <dbReference type="PROSITE" id="PS51194"/>
    </source>
</evidence>
<dbReference type="InterPro" id="IPR027417">
    <property type="entry name" value="P-loop_NTPase"/>
</dbReference>
<feature type="region of interest" description="Disordered" evidence="11">
    <location>
        <begin position="1488"/>
        <end position="1529"/>
    </location>
</feature>
<keyword evidence="2" id="KW-0547">Nucleotide-binding</keyword>
<evidence type="ECO:0000259" key="12">
    <source>
        <dbReference type="PROSITE" id="PS51192"/>
    </source>
</evidence>
<evidence type="ECO:0000256" key="5">
    <source>
        <dbReference type="ARBA" id="ARBA00022840"/>
    </source>
</evidence>
<dbReference type="Pfam" id="PF00270">
    <property type="entry name" value="DEAD"/>
    <property type="match status" value="1"/>
</dbReference>
<dbReference type="GO" id="GO:0003676">
    <property type="term" value="F:nucleic acid binding"/>
    <property type="evidence" value="ECO:0007669"/>
    <property type="project" value="InterPro"/>
</dbReference>
<dbReference type="CDD" id="cd18795">
    <property type="entry name" value="SF2_C_Ski2"/>
    <property type="match status" value="1"/>
</dbReference>
<feature type="compositionally biased region" description="Basic and acidic residues" evidence="11">
    <location>
        <begin position="182"/>
        <end position="201"/>
    </location>
</feature>
<feature type="compositionally biased region" description="Polar residues" evidence="11">
    <location>
        <begin position="1233"/>
        <end position="1260"/>
    </location>
</feature>
<dbReference type="Pfam" id="PF23445">
    <property type="entry name" value="WHD_SNRNP200"/>
    <property type="match status" value="1"/>
</dbReference>
<dbReference type="InterPro" id="IPR057842">
    <property type="entry name" value="WH_MER3"/>
</dbReference>
<feature type="compositionally biased region" description="Basic and acidic residues" evidence="11">
    <location>
        <begin position="1263"/>
        <end position="1287"/>
    </location>
</feature>
<gene>
    <name evidence="14" type="ORF">PDIGIT_LOCUS3808</name>
</gene>
<dbReference type="SMART" id="SM00487">
    <property type="entry name" value="DEXDc"/>
    <property type="match status" value="1"/>
</dbReference>
<dbReference type="GO" id="GO:0016787">
    <property type="term" value="F:hydrolase activity"/>
    <property type="evidence" value="ECO:0007669"/>
    <property type="project" value="UniProtKB-KW"/>
</dbReference>
<dbReference type="FunFam" id="1.10.3380.10:FF:000012">
    <property type="entry name" value="DEAD/DEAH box DNA helicase"/>
    <property type="match status" value="1"/>
</dbReference>
<dbReference type="EC" id="5.6.2.4" evidence="9"/>
<dbReference type="OrthoDB" id="5575at2759"/>
<feature type="region of interest" description="Disordered" evidence="11">
    <location>
        <begin position="1148"/>
        <end position="1171"/>
    </location>
</feature>
<evidence type="ECO:0000256" key="8">
    <source>
        <dbReference type="ARBA" id="ARBA00034617"/>
    </source>
</evidence>
<comment type="catalytic activity">
    <reaction evidence="10">
        <text>ATP + H2O = ADP + phosphate + H(+)</text>
        <dbReference type="Rhea" id="RHEA:13065"/>
        <dbReference type="ChEBI" id="CHEBI:15377"/>
        <dbReference type="ChEBI" id="CHEBI:15378"/>
        <dbReference type="ChEBI" id="CHEBI:30616"/>
        <dbReference type="ChEBI" id="CHEBI:43474"/>
        <dbReference type="ChEBI" id="CHEBI:456216"/>
        <dbReference type="EC" id="5.6.2.4"/>
    </reaction>
</comment>
<evidence type="ECO:0000256" key="4">
    <source>
        <dbReference type="ARBA" id="ARBA00022806"/>
    </source>
</evidence>
<evidence type="ECO:0000256" key="10">
    <source>
        <dbReference type="ARBA" id="ARBA00048988"/>
    </source>
</evidence>
<feature type="compositionally biased region" description="Polar residues" evidence="11">
    <location>
        <begin position="203"/>
        <end position="219"/>
    </location>
</feature>
<evidence type="ECO:0000256" key="11">
    <source>
        <dbReference type="SAM" id="MobiDB-lite"/>
    </source>
</evidence>
<feature type="region of interest" description="Disordered" evidence="11">
    <location>
        <begin position="1200"/>
        <end position="1292"/>
    </location>
</feature>
<organism evidence="14 15">
    <name type="scientific">Periconia digitata</name>
    <dbReference type="NCBI Taxonomy" id="1303443"/>
    <lineage>
        <taxon>Eukaryota</taxon>
        <taxon>Fungi</taxon>
        <taxon>Dikarya</taxon>
        <taxon>Ascomycota</taxon>
        <taxon>Pezizomycotina</taxon>
        <taxon>Dothideomycetes</taxon>
        <taxon>Pleosporomycetidae</taxon>
        <taxon>Pleosporales</taxon>
        <taxon>Massarineae</taxon>
        <taxon>Periconiaceae</taxon>
        <taxon>Periconia</taxon>
    </lineage>
</organism>
<keyword evidence="5" id="KW-0067">ATP-binding</keyword>
<name>A0A9W4UAN8_9PLEO</name>
<feature type="region of interest" description="Disordered" evidence="11">
    <location>
        <begin position="80"/>
        <end position="121"/>
    </location>
</feature>
<sequence length="1567" mass="175695">MAENHPHSLFPLDDTSASQRYPVLQTRFRQFPQAVPPRDRYRTYRRDGGDAVEDCVEDDWGEEETMQFDAFDEQILQKSMEDRKKKAEKGLARLSFTPGYGSSSYRPRDSIVGGDSTDSRQIYQQQQLARRDLSRFAFNAADLPETSSDAQCEHSSSPAFRASQRRVEQEYDFPGQPHKSQHASEHETTHETEDYQARGDLYDTNQSTSRPLPNSTRNATALQHKPSAPVCQGIPLVFVSELPSRLRTIFPYPNFNAVQSKCFEAVYKTDNNFVLAAPTGSGKTVILELAICRAISTNTVDQYKIVYQAPTKALCSERQRDWEKKFSPAGLNCVELTGDSDARDLKNVQSANIIITTPEKWDSITRKWNDHEKLMRLIKLFLIDEVHILKEDRGATLEVVVSRMKTIGTNVRFVALSATVPNFNDVATWLGKSSATPNEAAIHEKFGEEFRPVRLQKHVRGYTSNNPNEFAFEKVIDSNLTSVIKKYSERKPMMIFCSTRKSTATTAQKLASWWASSGPNDRMWNAPSTSLAFRDKDLQSCATSGVAFHHAGISLEDRVAVEDAFLKNFISVICCTSTLAVGVNLPCHMVIIKNTVFYTPSMGTQEYPDLDIMQMLGRAGRPQFEDSAIAVIMTRQAKVARYEKMAIGEEVLESTLHQNLVDHLNAEICLGTIKDLLSANRWLTSTFLYVRLNRNPRYYQLHGSASGQTTDEQLNEICYRDISLLREHQLMVGEENFHSTEFGQAMARYYVHFKSMVIFMGLPRKAAISEILSAIAQASEFEEIRFRQGEKALYKHINKSVVMRFPIPVDLALSPHKISLLIQSVLGAADIPWDGDFGKHRQQYNTEANSVFRSLTRLVRCIIDCQIVQEDAVSINNALLLERSIAARVWDDSPLQMKQIDKIGIVGVRKLASAGIRSIEELECTEPHRIESIIGRNPPFGLSIIEQLKTFPKLRISLSLQANSISKTPNGVKVTIKADVGFINDKVPEFFNSKSIYVCMLAETSDGRKVHFARTSSRQLGRGQMMNFSTLLTSPNLRINAYLMCDGIAGTQRCASVTPKIAPSMFPSNNDSHDTLSPGPPNRPTSNMALRRTESTTHVKKRPPTAEEYDDGIDDEELMKASSYDLDFDHIENFANTADTLTRNNTAKNACSTKNSRIKPNYHPQDDGHEPKQLENGKWACNHPCKNKQACKHLCCKEGMDKPPKKSAPKHSPSEDLNSKSSSNVQEMHKPKSIQTKLQISPTKRQGSNSIAQIDLTQPSKKMKPEISKHSKSSEARPKDFQKRDIRSSLSSLTQKKPRYCYGEGGDYKLSFMDNSKDSSSSDYGDMDLDEHFSRALAHTGQGHDHHTKSNLQDHHADVNNKFPGGTESFAALDEHQSEAFGDDDSVFNGALMNLSEDPDSIYLNPGGDTKANGNDFDDELGLGLDLDAEMGFEDNANAEPGESFVLPHYKQNSSRIADGVMHPKAARMPFLVETSSPRPSFTAINTVEEGQKHGPSEHIETNLETSRRPASREKHQEPNQNEESREKKLVEENAALVSNLPAPEAHQGLDSWLLEEFGDVVEIVDE</sequence>
<keyword evidence="4" id="KW-0347">Helicase</keyword>